<keyword evidence="1" id="KW-1133">Transmembrane helix</keyword>
<reference evidence="3 4" key="1">
    <citation type="journal article" date="2021" name="Int. J. Syst. Evol. Microbiol.">
        <title>Amazonocrinis nigriterrae gen. nov., sp. nov., Atlanticothrix silvestris gen. nov., sp. nov. and Dendronalium phyllosphericum gen. nov., sp. nov., nostocacean cyanobacteria from Brazilian environments.</title>
        <authorList>
            <person name="Alvarenga D.O."/>
            <person name="Andreote A.P.D."/>
            <person name="Branco L.H.Z."/>
            <person name="Delbaje E."/>
            <person name="Cruz R.B."/>
            <person name="Varani A.M."/>
            <person name="Fiore M.F."/>
        </authorList>
    </citation>
    <scope>NUCLEOTIDE SEQUENCE [LARGE SCALE GENOMIC DNA]</scope>
    <source>
        <strain evidence="3 4">CENA357</strain>
    </source>
</reference>
<dbReference type="RefSeq" id="WP_214439335.1">
    <property type="nucleotide sequence ID" value="NZ_JAECZB010000023.1"/>
</dbReference>
<gene>
    <name evidence="3" type="ORF">I8751_11840</name>
</gene>
<dbReference type="EMBL" id="JAECZB010000023">
    <property type="protein sequence ID" value="MBH8553044.1"/>
    <property type="molecule type" value="Genomic_DNA"/>
</dbReference>
<evidence type="ECO:0000256" key="1">
    <source>
        <dbReference type="SAM" id="Phobius"/>
    </source>
</evidence>
<name>A0A8J7L297_9CYAN</name>
<feature type="domain" description="Protein-glutamine gamma-glutamyltransferase-like C-terminal" evidence="2">
    <location>
        <begin position="123"/>
        <end position="192"/>
    </location>
</feature>
<protein>
    <submittedName>
        <fullName evidence="3">DUF4129 domain-containing protein</fullName>
    </submittedName>
</protein>
<feature type="transmembrane region" description="Helical" evidence="1">
    <location>
        <begin position="52"/>
        <end position="70"/>
    </location>
</feature>
<dbReference type="Proteomes" id="UP000599391">
    <property type="component" value="Unassembled WGS sequence"/>
</dbReference>
<sequence>MLTDTFEKTSLGWQLSQLQQQLGEWWEYQFYQNLPELPTEPISPWLVNLLKLLFWLILGLLLAWVAWRLWREFNPYIYSWLSGSNSSNFQATSRFDDASVTLLLERSQQLYRQGNYREACRCLYLAILQHLHDTKVIIHKISRTDGEYLQLLSSSVTSMQPYETLITTHEQLCFGDTEILPENYEQCRQAYREISPE</sequence>
<proteinExistence type="predicted"/>
<evidence type="ECO:0000259" key="2">
    <source>
        <dbReference type="Pfam" id="PF13559"/>
    </source>
</evidence>
<accession>A0A8J7L297</accession>
<dbReference type="AlphaFoldDB" id="A0A8J7L297"/>
<evidence type="ECO:0000313" key="3">
    <source>
        <dbReference type="EMBL" id="MBH8553044.1"/>
    </source>
</evidence>
<organism evidence="3 4">
    <name type="scientific">Atlanticothrix silvestris CENA357</name>
    <dbReference type="NCBI Taxonomy" id="1725252"/>
    <lineage>
        <taxon>Bacteria</taxon>
        <taxon>Bacillati</taxon>
        <taxon>Cyanobacteriota</taxon>
        <taxon>Cyanophyceae</taxon>
        <taxon>Nostocales</taxon>
        <taxon>Nodulariaceae</taxon>
        <taxon>Atlanticothrix</taxon>
        <taxon>Atlanticothrix silvestris</taxon>
    </lineage>
</organism>
<keyword evidence="4" id="KW-1185">Reference proteome</keyword>
<comment type="caution">
    <text evidence="3">The sequence shown here is derived from an EMBL/GenBank/DDBJ whole genome shotgun (WGS) entry which is preliminary data.</text>
</comment>
<dbReference type="Pfam" id="PF13559">
    <property type="entry name" value="DUF4129"/>
    <property type="match status" value="1"/>
</dbReference>
<dbReference type="InterPro" id="IPR025403">
    <property type="entry name" value="TgpA-like_C"/>
</dbReference>
<keyword evidence="1" id="KW-0472">Membrane</keyword>
<evidence type="ECO:0000313" key="4">
    <source>
        <dbReference type="Proteomes" id="UP000599391"/>
    </source>
</evidence>
<keyword evidence="1" id="KW-0812">Transmembrane</keyword>